<feature type="chain" id="PRO_5002352876" evidence="3">
    <location>
        <begin position="21"/>
        <end position="196"/>
    </location>
</feature>
<organism evidence="4">
    <name type="scientific">Oryza glumipatula</name>
    <dbReference type="NCBI Taxonomy" id="40148"/>
    <lineage>
        <taxon>Eukaryota</taxon>
        <taxon>Viridiplantae</taxon>
        <taxon>Streptophyta</taxon>
        <taxon>Embryophyta</taxon>
        <taxon>Tracheophyta</taxon>
        <taxon>Spermatophyta</taxon>
        <taxon>Magnoliopsida</taxon>
        <taxon>Liliopsida</taxon>
        <taxon>Poales</taxon>
        <taxon>Poaceae</taxon>
        <taxon>BOP clade</taxon>
        <taxon>Oryzoideae</taxon>
        <taxon>Oryzeae</taxon>
        <taxon>Oryzinae</taxon>
        <taxon>Oryza</taxon>
    </lineage>
</organism>
<feature type="signal peptide" evidence="3">
    <location>
        <begin position="1"/>
        <end position="20"/>
    </location>
</feature>
<proteinExistence type="predicted"/>
<dbReference type="AlphaFoldDB" id="A0A0E0A0E5"/>
<feature type="transmembrane region" description="Helical" evidence="2">
    <location>
        <begin position="100"/>
        <end position="120"/>
    </location>
</feature>
<protein>
    <submittedName>
        <fullName evidence="4">Uncharacterized protein</fullName>
    </submittedName>
</protein>
<keyword evidence="3" id="KW-0732">Signal</keyword>
<feature type="region of interest" description="Disordered" evidence="1">
    <location>
        <begin position="56"/>
        <end position="88"/>
    </location>
</feature>
<keyword evidence="5" id="KW-1185">Reference proteome</keyword>
<reference evidence="4" key="1">
    <citation type="submission" date="2015-04" db="UniProtKB">
        <authorList>
            <consortium name="EnsemblPlants"/>
        </authorList>
    </citation>
    <scope>IDENTIFICATION</scope>
</reference>
<dbReference type="HOGENOM" id="CLU_1392148_0_0_1"/>
<keyword evidence="2" id="KW-1133">Transmembrane helix</keyword>
<keyword evidence="2" id="KW-0472">Membrane</keyword>
<reference evidence="4" key="2">
    <citation type="submission" date="2018-05" db="EMBL/GenBank/DDBJ databases">
        <title>OgluRS3 (Oryza glumaepatula Reference Sequence Version 3).</title>
        <authorList>
            <person name="Zhang J."/>
            <person name="Kudrna D."/>
            <person name="Lee S."/>
            <person name="Talag J."/>
            <person name="Welchert J."/>
            <person name="Wing R.A."/>
        </authorList>
    </citation>
    <scope>NUCLEOTIDE SEQUENCE [LARGE SCALE GENOMIC DNA]</scope>
</reference>
<dbReference type="Proteomes" id="UP000026961">
    <property type="component" value="Chromosome 5"/>
</dbReference>
<evidence type="ECO:0000256" key="3">
    <source>
        <dbReference type="SAM" id="SignalP"/>
    </source>
</evidence>
<dbReference type="Gramene" id="OGLUM05G20670.1">
    <property type="protein sequence ID" value="OGLUM05G20670.1"/>
    <property type="gene ID" value="OGLUM05G20670"/>
</dbReference>
<sequence>MVWLSLMAAVQTSFSPFASAAGGRPLLSTAGEGGGIKEYPYSSKYFVRHPFPSAAKAPISARSTPRPSPRCRRAAADPEPTARPAAGTRSLNRGRCLAPMIFWCVAALHVFLISRNVHFLRHRQPRRRLRPHRSIDFSRLAHQLHRLFQEDRSGKNLAARDDIHTIFGMLKRSFSMLMKGVAPIPSPISKRMSYFL</sequence>
<evidence type="ECO:0000256" key="2">
    <source>
        <dbReference type="SAM" id="Phobius"/>
    </source>
</evidence>
<accession>A0A0E0A0E5</accession>
<evidence type="ECO:0000256" key="1">
    <source>
        <dbReference type="SAM" id="MobiDB-lite"/>
    </source>
</evidence>
<evidence type="ECO:0000313" key="4">
    <source>
        <dbReference type="EnsemblPlants" id="OGLUM05G20670.1"/>
    </source>
</evidence>
<dbReference type="EnsemblPlants" id="OGLUM05G20670.1">
    <property type="protein sequence ID" value="OGLUM05G20670.1"/>
    <property type="gene ID" value="OGLUM05G20670"/>
</dbReference>
<keyword evidence="2" id="KW-0812">Transmembrane</keyword>
<name>A0A0E0A0E5_9ORYZ</name>
<evidence type="ECO:0000313" key="5">
    <source>
        <dbReference type="Proteomes" id="UP000026961"/>
    </source>
</evidence>